<feature type="transmembrane region" description="Helical" evidence="1">
    <location>
        <begin position="49"/>
        <end position="67"/>
    </location>
</feature>
<name>A0A891ZMF1_9EUKA</name>
<evidence type="ECO:0000313" key="8">
    <source>
        <dbReference type="EMBL" id="QRN73314.1"/>
    </source>
</evidence>
<dbReference type="EMBL" id="MT471327">
    <property type="protein sequence ID" value="QRN73098.1"/>
    <property type="molecule type" value="Genomic_DNA"/>
</dbReference>
<evidence type="ECO:0000313" key="5">
    <source>
        <dbReference type="EMBL" id="QRN72990.1"/>
    </source>
</evidence>
<evidence type="ECO:0000256" key="1">
    <source>
        <dbReference type="SAM" id="Phobius"/>
    </source>
</evidence>
<proteinExistence type="predicted"/>
<gene>
    <name evidence="2" type="primary">secG</name>
</gene>
<dbReference type="EMBL" id="MT471323">
    <property type="protein sequence ID" value="QRN72666.1"/>
    <property type="molecule type" value="Genomic_DNA"/>
</dbReference>
<reference evidence="7" key="2">
    <citation type="journal article" name="Harmful Algae">
        <title>Development of a high-resolution molecular marker for tracking Phaeocystis globosa genetic diversity through comparative analysis of chloroplast genomes.</title>
        <authorList>
            <person name="Song H."/>
            <person name="Liu F."/>
            <person name="Li Z."/>
            <person name="Xu Q."/>
            <person name="Chen Y."/>
            <person name="Yu Z."/>
            <person name="Chen N."/>
        </authorList>
    </citation>
    <scope>NUCLEOTIDE SEQUENCE</scope>
    <source>
        <strain evidence="7">CNS00067</strain>
    </source>
</reference>
<organism evidence="2">
    <name type="scientific">Phaeocystis globosa</name>
    <dbReference type="NCBI Taxonomy" id="33658"/>
    <lineage>
        <taxon>Eukaryota</taxon>
        <taxon>Haptista</taxon>
        <taxon>Haptophyta</taxon>
        <taxon>Prymnesiophyceae</taxon>
        <taxon>Phaeocystales</taxon>
        <taxon>Phaeocystaceae</taxon>
        <taxon>Phaeocystis</taxon>
    </lineage>
</organism>
<keyword evidence="1" id="KW-1133">Transmembrane helix</keyword>
<dbReference type="AlphaFoldDB" id="A0A891ZMF1"/>
<accession>A0A891ZMF1</accession>
<keyword evidence="1" id="KW-0812">Transmembrane</keyword>
<dbReference type="EMBL" id="MT471330">
    <property type="protein sequence ID" value="QRN73422.1"/>
    <property type="molecule type" value="Genomic_DNA"/>
</dbReference>
<evidence type="ECO:0000313" key="9">
    <source>
        <dbReference type="EMBL" id="QRN73422.1"/>
    </source>
</evidence>
<keyword evidence="2" id="KW-0150">Chloroplast</keyword>
<dbReference type="EMBL" id="MT471325">
    <property type="protein sequence ID" value="QRN72882.1"/>
    <property type="molecule type" value="Genomic_DNA"/>
</dbReference>
<dbReference type="EMBL" id="MT471328">
    <property type="protein sequence ID" value="QRN73206.1"/>
    <property type="molecule type" value="Genomic_DNA"/>
</dbReference>
<evidence type="ECO:0000313" key="6">
    <source>
        <dbReference type="EMBL" id="QRN73098.1"/>
    </source>
</evidence>
<evidence type="ECO:0000313" key="2">
    <source>
        <dbReference type="EMBL" id="QRN72666.1"/>
    </source>
</evidence>
<evidence type="ECO:0000313" key="4">
    <source>
        <dbReference type="EMBL" id="QRN72882.1"/>
    </source>
</evidence>
<dbReference type="EMBL" id="MT471326">
    <property type="protein sequence ID" value="QRN72990.1"/>
    <property type="molecule type" value="Genomic_DNA"/>
</dbReference>
<feature type="transmembrane region" description="Helical" evidence="1">
    <location>
        <begin position="6"/>
        <end position="22"/>
    </location>
</feature>
<evidence type="ECO:0000313" key="7">
    <source>
        <dbReference type="EMBL" id="QRN73206.1"/>
    </source>
</evidence>
<dbReference type="EMBL" id="MT471324">
    <property type="protein sequence ID" value="QRN72774.1"/>
    <property type="molecule type" value="Genomic_DNA"/>
</dbReference>
<geneLocation type="chloroplast" evidence="2"/>
<keyword evidence="2" id="KW-0934">Plastid</keyword>
<keyword evidence="1" id="KW-0472">Membrane</keyword>
<dbReference type="EMBL" id="MT471329">
    <property type="protein sequence ID" value="QRN73314.1"/>
    <property type="molecule type" value="Genomic_DNA"/>
</dbReference>
<protein>
    <submittedName>
        <fullName evidence="2">Preprotein translocase SecG subunit</fullName>
    </submittedName>
</protein>
<evidence type="ECO:0000313" key="3">
    <source>
        <dbReference type="EMBL" id="QRN72774.1"/>
    </source>
</evidence>
<reference evidence="2" key="1">
    <citation type="submission" date="2020-05" db="EMBL/GenBank/DDBJ databases">
        <authorList>
            <person name="Song H."/>
            <person name="Chen N."/>
        </authorList>
    </citation>
    <scope>NUCLEOTIDE SEQUENCE</scope>
    <source>
        <strain evidence="2">CNS00062</strain>
        <strain evidence="3">CNS00063</strain>
        <strain evidence="4">CNS00064</strain>
        <strain evidence="5">CNS00065</strain>
        <strain evidence="6">CNS00066</strain>
        <strain evidence="8">CNS00075</strain>
        <strain evidence="9">CNS00076</strain>
    </source>
</reference>
<sequence>MTIIENFWIALTIVIILFVLSTDPKTSGSGNNQASIISSVSERQKSVRTIIWVLISCFYVLSLLISYY</sequence>